<evidence type="ECO:0000313" key="3">
    <source>
        <dbReference type="EMBL" id="CAI9769394.1"/>
    </source>
</evidence>
<accession>A0AAD1ZHC8</accession>
<evidence type="ECO:0008006" key="5">
    <source>
        <dbReference type="Google" id="ProtNLM"/>
    </source>
</evidence>
<dbReference type="GO" id="GO:0031390">
    <property type="term" value="C:Ctf18 RFC-like complex"/>
    <property type="evidence" value="ECO:0007669"/>
    <property type="project" value="InterPro"/>
</dbReference>
<dbReference type="GO" id="GO:0034088">
    <property type="term" value="P:maintenance of mitotic sister chromatid cohesion"/>
    <property type="evidence" value="ECO:0007669"/>
    <property type="project" value="TreeGrafter"/>
</dbReference>
<evidence type="ECO:0000256" key="2">
    <source>
        <dbReference type="ARBA" id="ARBA00022705"/>
    </source>
</evidence>
<dbReference type="GO" id="GO:0000785">
    <property type="term" value="C:chromatin"/>
    <property type="evidence" value="ECO:0007669"/>
    <property type="project" value="TreeGrafter"/>
</dbReference>
<evidence type="ECO:0000256" key="1">
    <source>
        <dbReference type="ARBA" id="ARBA00007017"/>
    </source>
</evidence>
<dbReference type="InterPro" id="IPR019128">
    <property type="entry name" value="Dcc1"/>
</dbReference>
<protein>
    <recommendedName>
        <fullName evidence="5">Sister chromatid cohesion protein DCC1</fullName>
    </recommendedName>
</protein>
<dbReference type="PANTHER" id="PTHR13395">
    <property type="entry name" value="SISTER CHROMATID COHESION PROTEIN DCC1-RELATED"/>
    <property type="match status" value="1"/>
</dbReference>
<sequence length="395" mass="45080">MDMEHRRLGSTGGAEAVLGLQPNSTMSIAYHSLFDSHNDITLLEIDEKLVPDILQQRVTIRGQPDEDAVLCTQSKTYALKFVGTSNSVFLIPPSDKAVEECNEKDDMTIPVASVIKVAPGSMELVEVAPKLDKLKFLLSQNPYSFVEASDMDISHEREKMNTGLYRWDDLADKVQASNEELRSGLQALLAVEIDGYWRVLDDKYMDMILNMLLHDVILNDWSFNALNEDEVLRALETDGFPCNIAMHCLKVYGNKVEEHIGGSCMWRLEERRVCVHFAREILKNGKMKMETFMAEWIRKVPDGMHASFDMLEGEVLTEKLGIETLVYYFSVSSLPSTPAERFNILFQERQKWEWKDLQPYVRDLRVPGLSSEAILLKYTRRTQPTVDAEPVFSAR</sequence>
<name>A0AAD1ZHC8_9LAMI</name>
<dbReference type="Proteomes" id="UP000834106">
    <property type="component" value="Chromosome 10"/>
</dbReference>
<dbReference type="EMBL" id="OU503045">
    <property type="protein sequence ID" value="CAI9769394.1"/>
    <property type="molecule type" value="Genomic_DNA"/>
</dbReference>
<dbReference type="GO" id="GO:0006260">
    <property type="term" value="P:DNA replication"/>
    <property type="evidence" value="ECO:0007669"/>
    <property type="project" value="UniProtKB-KW"/>
</dbReference>
<proteinExistence type="inferred from homology"/>
<dbReference type="PANTHER" id="PTHR13395:SF6">
    <property type="entry name" value="SISTER CHROMATID COHESION PROTEIN DCC1"/>
    <property type="match status" value="1"/>
</dbReference>
<gene>
    <name evidence="3" type="ORF">FPE_LOCUS16896</name>
</gene>
<dbReference type="AlphaFoldDB" id="A0AAD1ZHC8"/>
<keyword evidence="2" id="KW-0235">DNA replication</keyword>
<dbReference type="Pfam" id="PF09724">
    <property type="entry name" value="Dcc1"/>
    <property type="match status" value="1"/>
</dbReference>
<organism evidence="3 4">
    <name type="scientific">Fraxinus pennsylvanica</name>
    <dbReference type="NCBI Taxonomy" id="56036"/>
    <lineage>
        <taxon>Eukaryota</taxon>
        <taxon>Viridiplantae</taxon>
        <taxon>Streptophyta</taxon>
        <taxon>Embryophyta</taxon>
        <taxon>Tracheophyta</taxon>
        <taxon>Spermatophyta</taxon>
        <taxon>Magnoliopsida</taxon>
        <taxon>eudicotyledons</taxon>
        <taxon>Gunneridae</taxon>
        <taxon>Pentapetalae</taxon>
        <taxon>asterids</taxon>
        <taxon>lamiids</taxon>
        <taxon>Lamiales</taxon>
        <taxon>Oleaceae</taxon>
        <taxon>Oleeae</taxon>
        <taxon>Fraxinus</taxon>
    </lineage>
</organism>
<comment type="similarity">
    <text evidence="1">Belongs to the DCC1 family.</text>
</comment>
<keyword evidence="4" id="KW-1185">Reference proteome</keyword>
<dbReference type="GO" id="GO:0000775">
    <property type="term" value="C:chromosome, centromeric region"/>
    <property type="evidence" value="ECO:0007669"/>
    <property type="project" value="TreeGrafter"/>
</dbReference>
<evidence type="ECO:0000313" key="4">
    <source>
        <dbReference type="Proteomes" id="UP000834106"/>
    </source>
</evidence>
<reference evidence="3" key="1">
    <citation type="submission" date="2023-05" db="EMBL/GenBank/DDBJ databases">
        <authorList>
            <person name="Huff M."/>
        </authorList>
    </citation>
    <scope>NUCLEOTIDE SEQUENCE</scope>
</reference>